<comment type="caution">
    <text evidence="10">The sequence shown here is derived from an EMBL/GenBank/DDBJ whole genome shotgun (WGS) entry which is preliminary data.</text>
</comment>
<dbReference type="PROSITE" id="PS50005">
    <property type="entry name" value="TPR"/>
    <property type="match status" value="2"/>
</dbReference>
<feature type="transmembrane region" description="Helical" evidence="8">
    <location>
        <begin position="233"/>
        <end position="253"/>
    </location>
</feature>
<dbReference type="EMBL" id="BOQT01000003">
    <property type="protein sequence ID" value="GIN19992.1"/>
    <property type="molecule type" value="Genomic_DNA"/>
</dbReference>
<evidence type="ECO:0000256" key="3">
    <source>
        <dbReference type="ARBA" id="ARBA00022692"/>
    </source>
</evidence>
<feature type="transmembrane region" description="Helical" evidence="8">
    <location>
        <begin position="289"/>
        <end position="305"/>
    </location>
</feature>
<evidence type="ECO:0000256" key="2">
    <source>
        <dbReference type="ARBA" id="ARBA00009045"/>
    </source>
</evidence>
<dbReference type="Pfam" id="PF13432">
    <property type="entry name" value="TPR_16"/>
    <property type="match status" value="1"/>
</dbReference>
<dbReference type="GO" id="GO:0008233">
    <property type="term" value="F:peptidase activity"/>
    <property type="evidence" value="ECO:0007669"/>
    <property type="project" value="UniProtKB-KW"/>
</dbReference>
<dbReference type="InterPro" id="IPR011990">
    <property type="entry name" value="TPR-like_helical_dom_sf"/>
</dbReference>
<keyword evidence="11" id="KW-1185">Reference proteome</keyword>
<sequence length="504" mass="58141">MTERERYLFWKLANYFIIDLDYRLVHIDREEREIWLETDRHKKVDVVRILAEDIDWANRLKQDILQTGDKAERLRKQLVKRDFNVLNIYVSEHTPVDDYTFIIQDPFNAEPGKTRIQTLLMAKETLDESIGQINEIFGSPLQIQASGFYDADLTYELQQSAIQKVRSREREERELFEHGKPFFTYLFIVMQILMYFIVEINGGSTNVETLIQYGAKYNPLILAGEWWRFFTPIFLHIGLLHLLMNTLALYYLGTAVERIFGRVRFLWIYLFSGFAGSVASFVFTNNLSAGASGAIFGCFGALLYMGVINTKLFFRTIGMNVIVVIIINLIFGFTVPGIDNAGHIGGLIGGFLATGIVHYPGKRKWSLQSIFFLVAAAAVYFMLNLGYHNDRPEAVNARVQEQIENGDFEAAYDTLSQFVSEGKGDAVSYFQLAYAEVQLQRYNDARKHLEKAVFLDPDFHEAHFNLALIYFDQGEIDKAQEHALKAEELSNQEKYRDFLKKIEK</sequence>
<dbReference type="PANTHER" id="PTHR43731">
    <property type="entry name" value="RHOMBOID PROTEASE"/>
    <property type="match status" value="1"/>
</dbReference>
<keyword evidence="7" id="KW-0802">TPR repeat</keyword>
<evidence type="ECO:0000256" key="4">
    <source>
        <dbReference type="ARBA" id="ARBA00022801"/>
    </source>
</evidence>
<comment type="subcellular location">
    <subcellularLocation>
        <location evidence="1">Membrane</location>
        <topology evidence="1">Multi-pass membrane protein</topology>
    </subcellularLocation>
</comment>
<evidence type="ECO:0000256" key="8">
    <source>
        <dbReference type="SAM" id="Phobius"/>
    </source>
</evidence>
<keyword evidence="4" id="KW-0378">Hydrolase</keyword>
<feature type="transmembrane region" description="Helical" evidence="8">
    <location>
        <begin position="265"/>
        <end position="283"/>
    </location>
</feature>
<evidence type="ECO:0000259" key="9">
    <source>
        <dbReference type="Pfam" id="PF01694"/>
    </source>
</evidence>
<dbReference type="SUPFAM" id="SSF48452">
    <property type="entry name" value="TPR-like"/>
    <property type="match status" value="1"/>
</dbReference>
<dbReference type="InterPro" id="IPR035952">
    <property type="entry name" value="Rhomboid-like_sf"/>
</dbReference>
<dbReference type="Pfam" id="PF01694">
    <property type="entry name" value="Rhomboid"/>
    <property type="match status" value="1"/>
</dbReference>
<feature type="transmembrane region" description="Helical" evidence="8">
    <location>
        <begin position="370"/>
        <end position="387"/>
    </location>
</feature>
<feature type="transmembrane region" description="Helical" evidence="8">
    <location>
        <begin position="312"/>
        <end position="335"/>
    </location>
</feature>
<dbReference type="Proteomes" id="UP000680279">
    <property type="component" value="Unassembled WGS sequence"/>
</dbReference>
<dbReference type="Gene3D" id="1.25.40.10">
    <property type="entry name" value="Tetratricopeptide repeat domain"/>
    <property type="match status" value="1"/>
</dbReference>
<evidence type="ECO:0000313" key="11">
    <source>
        <dbReference type="Proteomes" id="UP000680279"/>
    </source>
</evidence>
<accession>A0ABQ4K2L2</accession>
<dbReference type="RefSeq" id="WP_018705931.1">
    <property type="nucleotide sequence ID" value="NZ_BOQT01000003.1"/>
</dbReference>
<keyword evidence="3 8" id="KW-0812">Transmembrane</keyword>
<feature type="repeat" description="TPR" evidence="7">
    <location>
        <begin position="460"/>
        <end position="493"/>
    </location>
</feature>
<gene>
    <name evidence="10" type="primary">gluP</name>
    <name evidence="10" type="ORF">J1TS3_11260</name>
</gene>
<evidence type="ECO:0000256" key="7">
    <source>
        <dbReference type="PROSITE-ProRule" id="PRU00339"/>
    </source>
</evidence>
<dbReference type="PANTHER" id="PTHR43731:SF14">
    <property type="entry name" value="PRESENILIN-ASSOCIATED RHOMBOID-LIKE PROTEIN, MITOCHONDRIAL"/>
    <property type="match status" value="1"/>
</dbReference>
<evidence type="ECO:0000256" key="6">
    <source>
        <dbReference type="ARBA" id="ARBA00023136"/>
    </source>
</evidence>
<feature type="repeat" description="TPR" evidence="7">
    <location>
        <begin position="426"/>
        <end position="459"/>
    </location>
</feature>
<dbReference type="InterPro" id="IPR022764">
    <property type="entry name" value="Peptidase_S54_rhomboid_dom"/>
</dbReference>
<keyword evidence="6 8" id="KW-0472">Membrane</keyword>
<keyword evidence="5 8" id="KW-1133">Transmembrane helix</keyword>
<protein>
    <submittedName>
        <fullName evidence="10">Rhomboid protease GluP</fullName>
    </submittedName>
</protein>
<reference evidence="10 11" key="1">
    <citation type="submission" date="2021-03" db="EMBL/GenBank/DDBJ databases">
        <title>Antimicrobial resistance genes in bacteria isolated from Japanese honey, and their potential for conferring macrolide and lincosamide resistance in the American foulbrood pathogen Paenibacillus larvae.</title>
        <authorList>
            <person name="Okamoto M."/>
            <person name="Kumagai M."/>
            <person name="Kanamori H."/>
            <person name="Takamatsu D."/>
        </authorList>
    </citation>
    <scope>NUCLEOTIDE SEQUENCE [LARGE SCALE GENOMIC DNA]</scope>
    <source>
        <strain evidence="10 11">J1TS3</strain>
    </source>
</reference>
<name>A0ABQ4K2L2_9BACI</name>
<feature type="transmembrane region" description="Helical" evidence="8">
    <location>
        <begin position="182"/>
        <end position="198"/>
    </location>
</feature>
<organism evidence="10 11">
    <name type="scientific">Siminovitchia fordii</name>
    <dbReference type="NCBI Taxonomy" id="254759"/>
    <lineage>
        <taxon>Bacteria</taxon>
        <taxon>Bacillati</taxon>
        <taxon>Bacillota</taxon>
        <taxon>Bacilli</taxon>
        <taxon>Bacillales</taxon>
        <taxon>Bacillaceae</taxon>
        <taxon>Siminovitchia</taxon>
    </lineage>
</organism>
<proteinExistence type="inferred from homology"/>
<dbReference type="SMART" id="SM00028">
    <property type="entry name" value="TPR"/>
    <property type="match status" value="2"/>
</dbReference>
<dbReference type="SUPFAM" id="SSF144091">
    <property type="entry name" value="Rhomboid-like"/>
    <property type="match status" value="1"/>
</dbReference>
<dbReference type="InterPro" id="IPR050925">
    <property type="entry name" value="Rhomboid_protease_S54"/>
</dbReference>
<evidence type="ECO:0000256" key="5">
    <source>
        <dbReference type="ARBA" id="ARBA00022989"/>
    </source>
</evidence>
<evidence type="ECO:0000256" key="1">
    <source>
        <dbReference type="ARBA" id="ARBA00004141"/>
    </source>
</evidence>
<dbReference type="GO" id="GO:0006508">
    <property type="term" value="P:proteolysis"/>
    <property type="evidence" value="ECO:0007669"/>
    <property type="project" value="UniProtKB-KW"/>
</dbReference>
<evidence type="ECO:0000313" key="10">
    <source>
        <dbReference type="EMBL" id="GIN19992.1"/>
    </source>
</evidence>
<comment type="similarity">
    <text evidence="2">Belongs to the peptidase S54 family.</text>
</comment>
<feature type="domain" description="Peptidase S54 rhomboid" evidence="9">
    <location>
        <begin position="224"/>
        <end position="358"/>
    </location>
</feature>
<keyword evidence="10" id="KW-0645">Protease</keyword>
<dbReference type="Gene3D" id="1.20.1540.10">
    <property type="entry name" value="Rhomboid-like"/>
    <property type="match status" value="1"/>
</dbReference>
<dbReference type="InterPro" id="IPR019734">
    <property type="entry name" value="TPR_rpt"/>
</dbReference>